<protein>
    <submittedName>
        <fullName evidence="5">Pyrimidine reductase, riboflavin biosynthesis</fullName>
    </submittedName>
</protein>
<dbReference type="OrthoDB" id="5243299at2"/>
<dbReference type="Gene3D" id="3.40.430.10">
    <property type="entry name" value="Dihydrofolate Reductase, subunit A"/>
    <property type="match status" value="1"/>
</dbReference>
<evidence type="ECO:0000256" key="2">
    <source>
        <dbReference type="ARBA" id="ARBA00022857"/>
    </source>
</evidence>
<keyword evidence="3" id="KW-0560">Oxidoreductase</keyword>
<dbReference type="Pfam" id="PF01872">
    <property type="entry name" value="RibD_C"/>
    <property type="match status" value="1"/>
</dbReference>
<proteinExistence type="predicted"/>
<dbReference type="GO" id="GO:0008703">
    <property type="term" value="F:5-amino-6-(5-phosphoribosylamino)uracil reductase activity"/>
    <property type="evidence" value="ECO:0007669"/>
    <property type="project" value="InterPro"/>
</dbReference>
<organism evidence="5 6">
    <name type="scientific">Nonomuraea maritima</name>
    <dbReference type="NCBI Taxonomy" id="683260"/>
    <lineage>
        <taxon>Bacteria</taxon>
        <taxon>Bacillati</taxon>
        <taxon>Actinomycetota</taxon>
        <taxon>Actinomycetes</taxon>
        <taxon>Streptosporangiales</taxon>
        <taxon>Streptosporangiaceae</taxon>
        <taxon>Nonomuraea</taxon>
    </lineage>
</organism>
<dbReference type="AlphaFoldDB" id="A0A1G9G4T6"/>
<dbReference type="GO" id="GO:0009231">
    <property type="term" value="P:riboflavin biosynthetic process"/>
    <property type="evidence" value="ECO:0007669"/>
    <property type="project" value="InterPro"/>
</dbReference>
<evidence type="ECO:0000256" key="3">
    <source>
        <dbReference type="ARBA" id="ARBA00023002"/>
    </source>
</evidence>
<sequence length="252" mass="27186">MRRIYPDIQDNPDIAQAYAYPAERPWLRLNMVASADGAAWLDGRSGGLSSKGDKRIFQTLRGLADVIVAGAATVRKESYGPVPPRDWWAELRVGRPTVPPIAVISRSLALDLDGPLFTDAPSRTIVITCDDAPLDRRELAAERSDLIVAGDDCVDMKLAVAALHERGLTRVLCEGGPRINAQLSACDLVDELCLSISPVLVGGDAARIQNGELAKVPLQLTQVLEEEGVLFCTYTRERSDDRTDATGHGGAV</sequence>
<name>A0A1G9G4T6_9ACTN</name>
<evidence type="ECO:0000256" key="1">
    <source>
        <dbReference type="ARBA" id="ARBA00005104"/>
    </source>
</evidence>
<keyword evidence="2" id="KW-0521">NADP</keyword>
<accession>A0A1G9G4T6</accession>
<dbReference type="EMBL" id="FNFB01000013">
    <property type="protein sequence ID" value="SDK95602.1"/>
    <property type="molecule type" value="Genomic_DNA"/>
</dbReference>
<dbReference type="InterPro" id="IPR002734">
    <property type="entry name" value="RibDG_C"/>
</dbReference>
<evidence type="ECO:0000259" key="4">
    <source>
        <dbReference type="Pfam" id="PF01872"/>
    </source>
</evidence>
<dbReference type="InterPro" id="IPR024072">
    <property type="entry name" value="DHFR-like_dom_sf"/>
</dbReference>
<dbReference type="RefSeq" id="WP_090768194.1">
    <property type="nucleotide sequence ID" value="NZ_FNFB01000013.1"/>
</dbReference>
<comment type="pathway">
    <text evidence="1">Cofactor biosynthesis; riboflavin biosynthesis.</text>
</comment>
<dbReference type="PANTHER" id="PTHR38011">
    <property type="entry name" value="DIHYDROFOLATE REDUCTASE FAMILY PROTEIN (AFU_ORTHOLOGUE AFUA_8G06820)"/>
    <property type="match status" value="1"/>
</dbReference>
<dbReference type="InterPro" id="IPR050765">
    <property type="entry name" value="Riboflavin_Biosynth_HTPR"/>
</dbReference>
<dbReference type="Proteomes" id="UP000198683">
    <property type="component" value="Unassembled WGS sequence"/>
</dbReference>
<evidence type="ECO:0000313" key="6">
    <source>
        <dbReference type="Proteomes" id="UP000198683"/>
    </source>
</evidence>
<gene>
    <name evidence="5" type="ORF">SAMN05421874_113143</name>
</gene>
<feature type="domain" description="Bacterial bifunctional deaminase-reductase C-terminal" evidence="4">
    <location>
        <begin position="25"/>
        <end position="223"/>
    </location>
</feature>
<dbReference type="PANTHER" id="PTHR38011:SF7">
    <property type="entry name" value="2,5-DIAMINO-6-RIBOSYLAMINO-4(3H)-PYRIMIDINONE 5'-PHOSPHATE REDUCTASE"/>
    <property type="match status" value="1"/>
</dbReference>
<dbReference type="SUPFAM" id="SSF53597">
    <property type="entry name" value="Dihydrofolate reductase-like"/>
    <property type="match status" value="1"/>
</dbReference>
<keyword evidence="6" id="KW-1185">Reference proteome</keyword>
<evidence type="ECO:0000313" key="5">
    <source>
        <dbReference type="EMBL" id="SDK95602.1"/>
    </source>
</evidence>
<dbReference type="STRING" id="683260.SAMN05421874_113143"/>
<reference evidence="5 6" key="1">
    <citation type="submission" date="2016-10" db="EMBL/GenBank/DDBJ databases">
        <authorList>
            <person name="de Groot N.N."/>
        </authorList>
    </citation>
    <scope>NUCLEOTIDE SEQUENCE [LARGE SCALE GENOMIC DNA]</scope>
    <source>
        <strain evidence="5 6">CGMCC 4.5681</strain>
    </source>
</reference>